<evidence type="ECO:0000256" key="10">
    <source>
        <dbReference type="ARBA" id="ARBA00023136"/>
    </source>
</evidence>
<dbReference type="Pfam" id="PF00153">
    <property type="entry name" value="Mito_carr"/>
    <property type="match status" value="2"/>
</dbReference>
<keyword evidence="8" id="KW-1133">Transmembrane helix</keyword>
<keyword evidence="6" id="KW-0999">Mitochondrion inner membrane</keyword>
<sequence>MYPSALTQLSRANPFSAPLFSLQQLEEPSRTPAAPPQTRRLAAAAVADGVSCEFGSSKYYALCGFGGILSCGITHTAVVPLDLVKCRLQVSPDKYKNIFKGFSITIKEDGMRGLARGWAPTFIGYSMQGLCKFGFYEVFKNVYGDFLGEENSYMWRTSLYLAASASAEFFADIALAPMEAAKVRIQTQPGYANTLRQAVPKMYAEEGIWAFYKGVVPLWMRQIPYTMMKFACFERTVEALYKHVVPKPRSECSKAEQLVVTFVAGYIVEALYKHVVPKPRSECSKAEQLVVTFVAGYIAGVFCAIVSHPADSVVSVLNKEKGSTALQVLQRLGPKGNLVKVAKMV</sequence>
<keyword evidence="10 17" id="KW-0472">Membrane</keyword>
<dbReference type="Gene3D" id="1.50.40.10">
    <property type="entry name" value="Mitochondrial carrier domain"/>
    <property type="match status" value="1"/>
</dbReference>
<evidence type="ECO:0000256" key="2">
    <source>
        <dbReference type="ARBA" id="ARBA00006375"/>
    </source>
</evidence>
<gene>
    <name evidence="19" type="ORF">EOD39_11220</name>
</gene>
<evidence type="ECO:0000313" key="20">
    <source>
        <dbReference type="Proteomes" id="UP000289886"/>
    </source>
</evidence>
<keyword evidence="5" id="KW-0677">Repeat</keyword>
<proteinExistence type="inferred from homology"/>
<dbReference type="GO" id="GO:0005743">
    <property type="term" value="C:mitochondrial inner membrane"/>
    <property type="evidence" value="ECO:0007669"/>
    <property type="project" value="UniProtKB-SubCell"/>
</dbReference>
<dbReference type="InterPro" id="IPR023395">
    <property type="entry name" value="MCP_dom_sf"/>
</dbReference>
<keyword evidence="4 17" id="KW-0812">Transmembrane</keyword>
<comment type="function">
    <text evidence="15">Inorganic ion transporter that transports phosphate or copper ions across the mitochondrial inner membrane into the matrix compartment. Mediates proton-coupled symport of phosphate ions necessary for mitochondrial oxidative phosphorylation of ADP to ATP. Transports copper ions probably in the form of anionic copper(I) complexes to maintain mitochondrial matrix copper pool and to supply copper for cytochrome C oxidase complex assembly. May also play a role in regulation of the mitochondrial permeability transition pore (mPTP).</text>
</comment>
<organism evidence="19 20">
    <name type="scientific">Acipenser ruthenus</name>
    <name type="common">Sterlet sturgeon</name>
    <dbReference type="NCBI Taxonomy" id="7906"/>
    <lineage>
        <taxon>Eukaryota</taxon>
        <taxon>Metazoa</taxon>
        <taxon>Chordata</taxon>
        <taxon>Craniata</taxon>
        <taxon>Vertebrata</taxon>
        <taxon>Euteleostomi</taxon>
        <taxon>Actinopterygii</taxon>
        <taxon>Chondrostei</taxon>
        <taxon>Acipenseriformes</taxon>
        <taxon>Acipenseridae</taxon>
        <taxon>Acipenser</taxon>
    </lineage>
</organism>
<keyword evidence="7" id="KW-0809">Transit peptide</keyword>
<dbReference type="InterPro" id="IPR018108">
    <property type="entry name" value="MCP_transmembrane"/>
</dbReference>
<comment type="caution">
    <text evidence="19">The sequence shown here is derived from an EMBL/GenBank/DDBJ whole genome shotgun (WGS) entry which is preliminary data.</text>
</comment>
<dbReference type="PANTHER" id="PTHR45671:SF10">
    <property type="entry name" value="SOLUTE CARRIER FAMILY 25 MEMBER 3"/>
    <property type="match status" value="1"/>
</dbReference>
<dbReference type="PROSITE" id="PS50920">
    <property type="entry name" value="SOLCAR"/>
    <property type="match status" value="2"/>
</dbReference>
<comment type="catalytic activity">
    <reaction evidence="16">
        <text>phosphate(in) + H(+)(in) = phosphate(out) + H(+)(out)</text>
        <dbReference type="Rhea" id="RHEA:29939"/>
        <dbReference type="ChEBI" id="CHEBI:15378"/>
        <dbReference type="ChEBI" id="CHEBI:43474"/>
    </reaction>
    <physiologicalReaction direction="right-to-left" evidence="16">
        <dbReference type="Rhea" id="RHEA:29941"/>
    </physiologicalReaction>
</comment>
<accession>A0A662YSJ2</accession>
<evidence type="ECO:0000256" key="6">
    <source>
        <dbReference type="ARBA" id="ARBA00022792"/>
    </source>
</evidence>
<dbReference type="GO" id="GO:1990547">
    <property type="term" value="P:mitochondrial phosphate ion transmembrane transport"/>
    <property type="evidence" value="ECO:0007669"/>
    <property type="project" value="InterPro"/>
</dbReference>
<dbReference type="PANTHER" id="PTHR45671">
    <property type="entry name" value="SOLUTE CARRIER FAMILY 25 (MITOCHONDRIAL CARRIER PHOSPHATE CARRIER), MEMBER 3, LIKE-RELATED-RELATED"/>
    <property type="match status" value="1"/>
</dbReference>
<dbReference type="InterPro" id="IPR044677">
    <property type="entry name" value="SLC25A3/Pic2/Mir1-like"/>
</dbReference>
<evidence type="ECO:0000256" key="11">
    <source>
        <dbReference type="ARBA" id="ARBA00024212"/>
    </source>
</evidence>
<name>A0A662YSJ2_ACIRT</name>
<keyword evidence="9" id="KW-0496">Mitochondrion</keyword>
<evidence type="ECO:0000256" key="16">
    <source>
        <dbReference type="ARBA" id="ARBA00049011"/>
    </source>
</evidence>
<evidence type="ECO:0000256" key="14">
    <source>
        <dbReference type="ARBA" id="ARBA00035382"/>
    </source>
</evidence>
<evidence type="ECO:0000256" key="8">
    <source>
        <dbReference type="ARBA" id="ARBA00022989"/>
    </source>
</evidence>
<evidence type="ECO:0000256" key="3">
    <source>
        <dbReference type="ARBA" id="ARBA00022448"/>
    </source>
</evidence>
<dbReference type="AlphaFoldDB" id="A0A662YSJ2"/>
<comment type="subcellular location">
    <subcellularLocation>
        <location evidence="1">Mitochondrion inner membrane</location>
        <topology evidence="1">Multi-pass membrane protein</topology>
    </subcellularLocation>
</comment>
<evidence type="ECO:0000256" key="7">
    <source>
        <dbReference type="ARBA" id="ARBA00022946"/>
    </source>
</evidence>
<evidence type="ECO:0000256" key="15">
    <source>
        <dbReference type="ARBA" id="ARBA00045773"/>
    </source>
</evidence>
<evidence type="ECO:0000256" key="4">
    <source>
        <dbReference type="ARBA" id="ARBA00022692"/>
    </source>
</evidence>
<feature type="repeat" description="Solcar" evidence="17">
    <location>
        <begin position="58"/>
        <end position="142"/>
    </location>
</feature>
<dbReference type="FunFam" id="1.50.40.10:FF:000005">
    <property type="entry name" value="Mitochondrial phosphate carrier protein 2"/>
    <property type="match status" value="1"/>
</dbReference>
<keyword evidence="20" id="KW-1185">Reference proteome</keyword>
<comment type="similarity">
    <text evidence="2 18">Belongs to the mitochondrial carrier (TC 2.A.29) family.</text>
</comment>
<evidence type="ECO:0000256" key="18">
    <source>
        <dbReference type="RuleBase" id="RU000488"/>
    </source>
</evidence>
<evidence type="ECO:0000256" key="12">
    <source>
        <dbReference type="ARBA" id="ARBA00024242"/>
    </source>
</evidence>
<dbReference type="GO" id="GO:0005315">
    <property type="term" value="F:phosphate transmembrane transporter activity"/>
    <property type="evidence" value="ECO:0007669"/>
    <property type="project" value="InterPro"/>
</dbReference>
<evidence type="ECO:0000256" key="9">
    <source>
        <dbReference type="ARBA" id="ARBA00023128"/>
    </source>
</evidence>
<dbReference type="EMBL" id="SCEB01000347">
    <property type="protein sequence ID" value="RXM99567.1"/>
    <property type="molecule type" value="Genomic_DNA"/>
</dbReference>
<evidence type="ECO:0000256" key="5">
    <source>
        <dbReference type="ARBA" id="ARBA00022737"/>
    </source>
</evidence>
<evidence type="ECO:0000256" key="1">
    <source>
        <dbReference type="ARBA" id="ARBA00004448"/>
    </source>
</evidence>
<dbReference type="SUPFAM" id="SSF103506">
    <property type="entry name" value="Mitochondrial carrier"/>
    <property type="match status" value="1"/>
</dbReference>
<feature type="repeat" description="Solcar" evidence="17">
    <location>
        <begin position="155"/>
        <end position="239"/>
    </location>
</feature>
<evidence type="ECO:0000256" key="13">
    <source>
        <dbReference type="ARBA" id="ARBA00031327"/>
    </source>
</evidence>
<comment type="subunit">
    <text evidence="11">Interacts with PPIF; the interaction is impaired by CsA.</text>
</comment>
<reference evidence="19 20" key="1">
    <citation type="submission" date="2019-01" db="EMBL/GenBank/DDBJ databases">
        <title>Draft Genome and Complete Hox-Cluster Characterization of the Sterlet Sturgeon (Acipenser ruthenus).</title>
        <authorList>
            <person name="Wei Q."/>
        </authorList>
    </citation>
    <scope>NUCLEOTIDE SEQUENCE [LARGE SCALE GENOMIC DNA]</scope>
    <source>
        <strain evidence="19">WHYD16114868_AA</strain>
        <tissue evidence="19">Blood</tissue>
    </source>
</reference>
<protein>
    <recommendedName>
        <fullName evidence="12">Solute carrier family 25 member 3</fullName>
    </recommendedName>
    <alternativeName>
        <fullName evidence="14">Phosphate carrier protein, mitochondrial</fullName>
    </alternativeName>
    <alternativeName>
        <fullName evidence="13">Phosphate transport protein</fullName>
    </alternativeName>
</protein>
<dbReference type="Proteomes" id="UP000289886">
    <property type="component" value="Unassembled WGS sequence"/>
</dbReference>
<evidence type="ECO:0000256" key="17">
    <source>
        <dbReference type="PROSITE-ProRule" id="PRU00282"/>
    </source>
</evidence>
<evidence type="ECO:0000313" key="19">
    <source>
        <dbReference type="EMBL" id="RXM99567.1"/>
    </source>
</evidence>
<keyword evidence="3 18" id="KW-0813">Transport</keyword>